<evidence type="ECO:0000259" key="7">
    <source>
        <dbReference type="Pfam" id="PF00005"/>
    </source>
</evidence>
<accession>A0A9E7EC20</accession>
<dbReference type="GO" id="GO:0042626">
    <property type="term" value="F:ATPase-coupled transmembrane transporter activity"/>
    <property type="evidence" value="ECO:0007669"/>
    <property type="project" value="TreeGrafter"/>
</dbReference>
<dbReference type="GO" id="GO:0016020">
    <property type="term" value="C:membrane"/>
    <property type="evidence" value="ECO:0007669"/>
    <property type="project" value="UniProtKB-SubCell"/>
</dbReference>
<proteinExistence type="predicted"/>
<dbReference type="GO" id="GO:0005524">
    <property type="term" value="F:ATP binding"/>
    <property type="evidence" value="ECO:0007669"/>
    <property type="project" value="InterPro"/>
</dbReference>
<reference evidence="8" key="1">
    <citation type="submission" date="2022-05" db="EMBL/GenBank/DDBJ databases">
        <title>The Musa troglodytarum L. genome provides insights into the mechanism of non-climacteric behaviour and enrichment of carotenoids.</title>
        <authorList>
            <person name="Wang J."/>
        </authorList>
    </citation>
    <scope>NUCLEOTIDE SEQUENCE</scope>
    <source>
        <tissue evidence="8">Leaf</tissue>
    </source>
</reference>
<dbReference type="OrthoDB" id="66620at2759"/>
<evidence type="ECO:0000256" key="5">
    <source>
        <dbReference type="ARBA" id="ARBA00023136"/>
    </source>
</evidence>
<dbReference type="Proteomes" id="UP001055439">
    <property type="component" value="Chromosome 1"/>
</dbReference>
<keyword evidence="3" id="KW-0812">Transmembrane</keyword>
<evidence type="ECO:0000313" key="8">
    <source>
        <dbReference type="EMBL" id="URD73722.1"/>
    </source>
</evidence>
<keyword evidence="9" id="KW-1185">Reference proteome</keyword>
<gene>
    <name evidence="8" type="ORF">MUK42_08527</name>
</gene>
<dbReference type="Gene3D" id="3.40.50.300">
    <property type="entry name" value="P-loop containing nucleotide triphosphate hydrolases"/>
    <property type="match status" value="1"/>
</dbReference>
<feature type="region of interest" description="Disordered" evidence="6">
    <location>
        <begin position="1"/>
        <end position="37"/>
    </location>
</feature>
<dbReference type="InterPro" id="IPR050352">
    <property type="entry name" value="ABCG_transporters"/>
</dbReference>
<keyword evidence="4" id="KW-1133">Transmembrane helix</keyword>
<evidence type="ECO:0000313" key="9">
    <source>
        <dbReference type="Proteomes" id="UP001055439"/>
    </source>
</evidence>
<evidence type="ECO:0000256" key="3">
    <source>
        <dbReference type="ARBA" id="ARBA00022692"/>
    </source>
</evidence>
<name>A0A9E7EC20_9LILI</name>
<feature type="domain" description="ABC transporter" evidence="7">
    <location>
        <begin position="143"/>
        <end position="251"/>
    </location>
</feature>
<organism evidence="8 9">
    <name type="scientific">Musa troglodytarum</name>
    <name type="common">fe'i banana</name>
    <dbReference type="NCBI Taxonomy" id="320322"/>
    <lineage>
        <taxon>Eukaryota</taxon>
        <taxon>Viridiplantae</taxon>
        <taxon>Streptophyta</taxon>
        <taxon>Embryophyta</taxon>
        <taxon>Tracheophyta</taxon>
        <taxon>Spermatophyta</taxon>
        <taxon>Magnoliopsida</taxon>
        <taxon>Liliopsida</taxon>
        <taxon>Zingiberales</taxon>
        <taxon>Musaceae</taxon>
        <taxon>Musa</taxon>
    </lineage>
</organism>
<dbReference type="SUPFAM" id="SSF52540">
    <property type="entry name" value="P-loop containing nucleoside triphosphate hydrolases"/>
    <property type="match status" value="1"/>
</dbReference>
<dbReference type="InterPro" id="IPR027417">
    <property type="entry name" value="P-loop_NTPase"/>
</dbReference>
<dbReference type="PANTHER" id="PTHR48041">
    <property type="entry name" value="ABC TRANSPORTER G FAMILY MEMBER 28"/>
    <property type="match status" value="1"/>
</dbReference>
<dbReference type="AlphaFoldDB" id="A0A9E7EC20"/>
<evidence type="ECO:0000256" key="1">
    <source>
        <dbReference type="ARBA" id="ARBA00004141"/>
    </source>
</evidence>
<feature type="compositionally biased region" description="Low complexity" evidence="6">
    <location>
        <begin position="1"/>
        <end position="15"/>
    </location>
</feature>
<keyword evidence="5" id="KW-0472">Membrane</keyword>
<dbReference type="GO" id="GO:0016887">
    <property type="term" value="F:ATP hydrolysis activity"/>
    <property type="evidence" value="ECO:0007669"/>
    <property type="project" value="InterPro"/>
</dbReference>
<dbReference type="EMBL" id="CP097502">
    <property type="protein sequence ID" value="URD73722.1"/>
    <property type="molecule type" value="Genomic_DNA"/>
</dbReference>
<dbReference type="Pfam" id="PF00005">
    <property type="entry name" value="ABC_tran"/>
    <property type="match status" value="1"/>
</dbReference>
<evidence type="ECO:0000256" key="6">
    <source>
        <dbReference type="SAM" id="MobiDB-lite"/>
    </source>
</evidence>
<protein>
    <submittedName>
        <fullName evidence="8">ABC-2 type transporter</fullName>
    </submittedName>
</protein>
<evidence type="ECO:0000256" key="4">
    <source>
        <dbReference type="ARBA" id="ARBA00022989"/>
    </source>
</evidence>
<sequence>MDSAAAGGAPPAEAADFNGSPSLSRKPKLVGSLKGGHHLRKTWSGPMKIDCDDGGSGANLSRASSASLSFSCSFTGFTALPQDAASDAKAFGDNENAIDLEDGQARKSRMPEPTLPIHVKFTEVGYGVVLKGGITSAKEKGVLHGIRGSARPGELLAMMGPSGSGKTTLLSLLGGRLTGNSIQGSVTYNDEPYAKSLKCRIGFVTQDDVLFTHLTVKETLTYAALLRLPRTMTREQKEERASSAIHELGLEM</sequence>
<dbReference type="PANTHER" id="PTHR48041:SF94">
    <property type="entry name" value="ABC TRANSPORTER G FAMILY MEMBER 22"/>
    <property type="match status" value="1"/>
</dbReference>
<keyword evidence="2" id="KW-0813">Transport</keyword>
<evidence type="ECO:0000256" key="2">
    <source>
        <dbReference type="ARBA" id="ARBA00022448"/>
    </source>
</evidence>
<comment type="subcellular location">
    <subcellularLocation>
        <location evidence="1">Membrane</location>
        <topology evidence="1">Multi-pass membrane protein</topology>
    </subcellularLocation>
</comment>
<dbReference type="InterPro" id="IPR003439">
    <property type="entry name" value="ABC_transporter-like_ATP-bd"/>
</dbReference>